<accession>A0A7W6AP49</accession>
<reference evidence="4" key="2">
    <citation type="journal article" date="2019" name="Int. J. Syst. Evol. Microbiol.">
        <title>The Global Catalogue of Microorganisms (GCM) 10K type strain sequencing project: providing services to taxonomists for standard genome sequencing and annotation.</title>
        <authorList>
            <consortium name="The Broad Institute Genomics Platform"/>
            <consortium name="The Broad Institute Genome Sequencing Center for Infectious Disease"/>
            <person name="Wu L."/>
            <person name="Ma J."/>
        </authorList>
    </citation>
    <scope>NUCLEOTIDE SEQUENCE [LARGE SCALE GENOMIC DNA]</scope>
    <source>
        <strain evidence="4">NBRC 107710</strain>
    </source>
</reference>
<evidence type="ECO:0000313" key="1">
    <source>
        <dbReference type="EMBL" id="GLS46749.1"/>
    </source>
</evidence>
<organism evidence="2 3">
    <name type="scientific">Methylobacterium brachythecii</name>
    <dbReference type="NCBI Taxonomy" id="1176177"/>
    <lineage>
        <taxon>Bacteria</taxon>
        <taxon>Pseudomonadati</taxon>
        <taxon>Pseudomonadota</taxon>
        <taxon>Alphaproteobacteria</taxon>
        <taxon>Hyphomicrobiales</taxon>
        <taxon>Methylobacteriaceae</taxon>
        <taxon>Methylobacterium</taxon>
    </lineage>
</organism>
<dbReference type="Proteomes" id="UP001156881">
    <property type="component" value="Unassembled WGS sequence"/>
</dbReference>
<evidence type="ECO:0000313" key="2">
    <source>
        <dbReference type="EMBL" id="MBB3905394.1"/>
    </source>
</evidence>
<proteinExistence type="predicted"/>
<gene>
    <name evidence="1" type="ORF">GCM10007884_47440</name>
    <name evidence="2" type="ORF">GGR33_004927</name>
</gene>
<dbReference type="EMBL" id="JACIDN010000011">
    <property type="protein sequence ID" value="MBB3905394.1"/>
    <property type="molecule type" value="Genomic_DNA"/>
</dbReference>
<comment type="caution">
    <text evidence="2">The sequence shown here is derived from an EMBL/GenBank/DDBJ whole genome shotgun (WGS) entry which is preliminary data.</text>
</comment>
<dbReference type="EMBL" id="BSPG01000052">
    <property type="protein sequence ID" value="GLS46749.1"/>
    <property type="molecule type" value="Genomic_DNA"/>
</dbReference>
<dbReference type="AlphaFoldDB" id="A0A7W6AP49"/>
<keyword evidence="4" id="KW-1185">Reference proteome</keyword>
<name>A0A7W6AP49_9HYPH</name>
<reference evidence="1" key="1">
    <citation type="journal article" date="2014" name="Int. J. Syst. Evol. Microbiol.">
        <title>Complete genome of a new Firmicutes species belonging to the dominant human colonic microbiota ('Ruminococcus bicirculans') reveals two chromosomes and a selective capacity to utilize plant glucans.</title>
        <authorList>
            <consortium name="NISC Comparative Sequencing Program"/>
            <person name="Wegmann U."/>
            <person name="Louis P."/>
            <person name="Goesmann A."/>
            <person name="Henrissat B."/>
            <person name="Duncan S.H."/>
            <person name="Flint H.J."/>
        </authorList>
    </citation>
    <scope>NUCLEOTIDE SEQUENCE</scope>
    <source>
        <strain evidence="1">NBRC 107710</strain>
    </source>
</reference>
<evidence type="ECO:0000313" key="3">
    <source>
        <dbReference type="Proteomes" id="UP000517759"/>
    </source>
</evidence>
<dbReference type="Proteomes" id="UP000517759">
    <property type="component" value="Unassembled WGS sequence"/>
</dbReference>
<sequence>MTDETDPKRVTLDGQLVKHWDREAARLDDLAGRAMFKWIARGYARKADRARALAEAARARETARGRGPEPA</sequence>
<reference evidence="1" key="4">
    <citation type="submission" date="2023-01" db="EMBL/GenBank/DDBJ databases">
        <title>Draft genome sequence of Methylobacterium brachythecii strain NBRC 107710.</title>
        <authorList>
            <person name="Sun Q."/>
            <person name="Mori K."/>
        </authorList>
    </citation>
    <scope>NUCLEOTIDE SEQUENCE</scope>
    <source>
        <strain evidence="1">NBRC 107710</strain>
    </source>
</reference>
<reference evidence="2 3" key="3">
    <citation type="submission" date="2020-08" db="EMBL/GenBank/DDBJ databases">
        <title>Genomic Encyclopedia of Type Strains, Phase IV (KMG-IV): sequencing the most valuable type-strain genomes for metagenomic binning, comparative biology and taxonomic classification.</title>
        <authorList>
            <person name="Goeker M."/>
        </authorList>
    </citation>
    <scope>NUCLEOTIDE SEQUENCE [LARGE SCALE GENOMIC DNA]</scope>
    <source>
        <strain evidence="2 3">DSM 24105</strain>
    </source>
</reference>
<evidence type="ECO:0000313" key="4">
    <source>
        <dbReference type="Proteomes" id="UP001156881"/>
    </source>
</evidence>
<dbReference type="RefSeq" id="WP_183512797.1">
    <property type="nucleotide sequence ID" value="NZ_BSPG01000052.1"/>
</dbReference>
<protein>
    <submittedName>
        <fullName evidence="2">Uncharacterized protein</fullName>
    </submittedName>
</protein>